<keyword evidence="3" id="KW-1185">Reference proteome</keyword>
<proteinExistence type="predicted"/>
<reference evidence="2 3" key="1">
    <citation type="submission" date="2020-08" db="EMBL/GenBank/DDBJ databases">
        <title>Genome sequence of Sphingomonas daechungensis KACC 18115T.</title>
        <authorList>
            <person name="Hyun D.-W."/>
            <person name="Bae J.-W."/>
        </authorList>
    </citation>
    <scope>NUCLEOTIDE SEQUENCE [LARGE SCALE GENOMIC DNA]</scope>
    <source>
        <strain evidence="2 3">KACC 18115</strain>
    </source>
</reference>
<feature type="domain" description="Isochorismatase-like" evidence="1">
    <location>
        <begin position="23"/>
        <end position="172"/>
    </location>
</feature>
<sequence>MSTTETIPAPHPDPRAVWDASDCALVLIDYQENVLDLIFEQDRRVIELNALSLAKTALAFDIPVVLSTVGVEMKVDGPTIPSLKAALPDVTEIDRSSMNAWDDAAFVQAVKATGRKRLVMAGIVTSTCLAFPAVDAIANGFEVMFVEDAVGDRFKHLHDTAVLRMVQAGAIPNSALSIISEWFRDWKSTRADFARELYVPYLEQIAALKRDPEFHRPRGLKFPWLHKVAKRPLPALRSAGSVRVLDPTFAATARSHKWPAGRRSGTRRSRLRIRWSSNIRS</sequence>
<dbReference type="SUPFAM" id="SSF52499">
    <property type="entry name" value="Isochorismatase-like hydrolases"/>
    <property type="match status" value="1"/>
</dbReference>
<dbReference type="Gene3D" id="3.40.50.850">
    <property type="entry name" value="Isochorismatase-like"/>
    <property type="match status" value="1"/>
</dbReference>
<accession>A0ABX6T0X6</accession>
<dbReference type="Proteomes" id="UP000516134">
    <property type="component" value="Chromosome"/>
</dbReference>
<protein>
    <submittedName>
        <fullName evidence="2">Isochorismatase family protein</fullName>
    </submittedName>
</protein>
<dbReference type="RefSeq" id="WP_187714601.1">
    <property type="nucleotide sequence ID" value="NZ_CP060780.1"/>
</dbReference>
<evidence type="ECO:0000259" key="1">
    <source>
        <dbReference type="Pfam" id="PF00857"/>
    </source>
</evidence>
<dbReference type="Pfam" id="PF00857">
    <property type="entry name" value="Isochorismatase"/>
    <property type="match status" value="1"/>
</dbReference>
<evidence type="ECO:0000313" key="2">
    <source>
        <dbReference type="EMBL" id="QNP43171.1"/>
    </source>
</evidence>
<organism evidence="2 3">
    <name type="scientific">Sphingomonas daechungensis</name>
    <dbReference type="NCBI Taxonomy" id="1176646"/>
    <lineage>
        <taxon>Bacteria</taxon>
        <taxon>Pseudomonadati</taxon>
        <taxon>Pseudomonadota</taxon>
        <taxon>Alphaproteobacteria</taxon>
        <taxon>Sphingomonadales</taxon>
        <taxon>Sphingomonadaceae</taxon>
        <taxon>Sphingomonas</taxon>
    </lineage>
</organism>
<dbReference type="PANTHER" id="PTHR43559:SF3">
    <property type="entry name" value="HYDROLASE YCAC-RELATED"/>
    <property type="match status" value="1"/>
</dbReference>
<name>A0ABX6T0X6_9SPHN</name>
<dbReference type="PANTHER" id="PTHR43559">
    <property type="entry name" value="HYDROLASE YCAC-RELATED"/>
    <property type="match status" value="1"/>
</dbReference>
<dbReference type="EMBL" id="CP060780">
    <property type="protein sequence ID" value="QNP43171.1"/>
    <property type="molecule type" value="Genomic_DNA"/>
</dbReference>
<dbReference type="InterPro" id="IPR036380">
    <property type="entry name" value="Isochorismatase-like_sf"/>
</dbReference>
<dbReference type="InterPro" id="IPR000868">
    <property type="entry name" value="Isochorismatase-like_dom"/>
</dbReference>
<evidence type="ECO:0000313" key="3">
    <source>
        <dbReference type="Proteomes" id="UP000516134"/>
    </source>
</evidence>
<gene>
    <name evidence="2" type="ORF">H9L15_14780</name>
</gene>
<dbReference type="InterPro" id="IPR053152">
    <property type="entry name" value="Hydrolase_YcaC-like"/>
</dbReference>